<feature type="domain" description="NmrA-like" evidence="1">
    <location>
        <begin position="51"/>
        <end position="120"/>
    </location>
</feature>
<evidence type="ECO:0000259" key="1">
    <source>
        <dbReference type="Pfam" id="PF05368"/>
    </source>
</evidence>
<dbReference type="AlphaFoldDB" id="A0A9P4MJ02"/>
<gene>
    <name evidence="2" type="ORF">K461DRAFT_308844</name>
</gene>
<organism evidence="2 3">
    <name type="scientific">Myriangium duriaei CBS 260.36</name>
    <dbReference type="NCBI Taxonomy" id="1168546"/>
    <lineage>
        <taxon>Eukaryota</taxon>
        <taxon>Fungi</taxon>
        <taxon>Dikarya</taxon>
        <taxon>Ascomycota</taxon>
        <taxon>Pezizomycotina</taxon>
        <taxon>Dothideomycetes</taxon>
        <taxon>Dothideomycetidae</taxon>
        <taxon>Myriangiales</taxon>
        <taxon>Myriangiaceae</taxon>
        <taxon>Myriangium</taxon>
    </lineage>
</organism>
<comment type="caution">
    <text evidence="2">The sequence shown here is derived from an EMBL/GenBank/DDBJ whole genome shotgun (WGS) entry which is preliminary data.</text>
</comment>
<evidence type="ECO:0000313" key="3">
    <source>
        <dbReference type="Proteomes" id="UP000799439"/>
    </source>
</evidence>
<protein>
    <recommendedName>
        <fullName evidence="1">NmrA-like domain-containing protein</fullName>
    </recommendedName>
</protein>
<reference evidence="2" key="1">
    <citation type="journal article" date="2020" name="Stud. Mycol.">
        <title>101 Dothideomycetes genomes: a test case for predicting lifestyles and emergence of pathogens.</title>
        <authorList>
            <person name="Haridas S."/>
            <person name="Albert R."/>
            <person name="Binder M."/>
            <person name="Bloem J."/>
            <person name="Labutti K."/>
            <person name="Salamov A."/>
            <person name="Andreopoulos B."/>
            <person name="Baker S."/>
            <person name="Barry K."/>
            <person name="Bills G."/>
            <person name="Bluhm B."/>
            <person name="Cannon C."/>
            <person name="Castanera R."/>
            <person name="Culley D."/>
            <person name="Daum C."/>
            <person name="Ezra D."/>
            <person name="Gonzalez J."/>
            <person name="Henrissat B."/>
            <person name="Kuo A."/>
            <person name="Liang C."/>
            <person name="Lipzen A."/>
            <person name="Lutzoni F."/>
            <person name="Magnuson J."/>
            <person name="Mondo S."/>
            <person name="Nolan M."/>
            <person name="Ohm R."/>
            <person name="Pangilinan J."/>
            <person name="Park H.-J."/>
            <person name="Ramirez L."/>
            <person name="Alfaro M."/>
            <person name="Sun H."/>
            <person name="Tritt A."/>
            <person name="Yoshinaga Y."/>
            <person name="Zwiers L.-H."/>
            <person name="Turgeon B."/>
            <person name="Goodwin S."/>
            <person name="Spatafora J."/>
            <person name="Crous P."/>
            <person name="Grigoriev I."/>
        </authorList>
    </citation>
    <scope>NUCLEOTIDE SEQUENCE</scope>
    <source>
        <strain evidence="2">CBS 260.36</strain>
    </source>
</reference>
<proteinExistence type="predicted"/>
<dbReference type="InterPro" id="IPR036291">
    <property type="entry name" value="NAD(P)-bd_dom_sf"/>
</dbReference>
<dbReference type="Pfam" id="PF05368">
    <property type="entry name" value="NmrA"/>
    <property type="match status" value="1"/>
</dbReference>
<keyword evidence="3" id="KW-1185">Reference proteome</keyword>
<dbReference type="InterPro" id="IPR008030">
    <property type="entry name" value="NmrA-like"/>
</dbReference>
<dbReference type="EMBL" id="ML996081">
    <property type="protein sequence ID" value="KAF2156540.1"/>
    <property type="molecule type" value="Genomic_DNA"/>
</dbReference>
<dbReference type="Gene3D" id="3.40.50.720">
    <property type="entry name" value="NAD(P)-binding Rossmann-like Domain"/>
    <property type="match status" value="1"/>
</dbReference>
<sequence>MPMTIVVFGPTGAQGGNKASSSRRSLGDQLLGFGISERRGFSGKIDYRRSQESGKLPDISHFDGKNEIDRHSGIPISSFVNLGFYPTNIVEFAKKDDDGTLTLALPVTENAKFPLLDPADNIAATGYLHPDQIMSEVERVSKKKARFVSIPAETFKRYLPPENAQELLENMQLLDSPGYYGGEGLEETRKLLDDEPTSWESFIQSKQYGWIEVRSCLLFASPLFAQDPIIMDCPRSSREPPYFSISGDASLIGTCLHSSKRVHEEILLLVFELFTKIEARNKIYSISRTQSCCSISTCSKSPTLRGY</sequence>
<evidence type="ECO:0000313" key="2">
    <source>
        <dbReference type="EMBL" id="KAF2156540.1"/>
    </source>
</evidence>
<dbReference type="SUPFAM" id="SSF51735">
    <property type="entry name" value="NAD(P)-binding Rossmann-fold domains"/>
    <property type="match status" value="1"/>
</dbReference>
<dbReference type="OrthoDB" id="3358371at2759"/>
<dbReference type="Proteomes" id="UP000799439">
    <property type="component" value="Unassembled WGS sequence"/>
</dbReference>
<accession>A0A9P4MJ02</accession>
<name>A0A9P4MJ02_9PEZI</name>